<dbReference type="PANTHER" id="PTHR47037">
    <property type="entry name" value="39S RIBOSOMAL PROTEIN L33, MITOCHONDRIAL"/>
    <property type="match status" value="1"/>
</dbReference>
<dbReference type="InterPro" id="IPR052008">
    <property type="entry name" value="Mitoribosomal_protein_bL33"/>
</dbReference>
<dbReference type="GO" id="GO:1990904">
    <property type="term" value="C:ribonucleoprotein complex"/>
    <property type="evidence" value="ECO:0007669"/>
    <property type="project" value="UniProtKB-KW"/>
</dbReference>
<evidence type="ECO:0000256" key="7">
    <source>
        <dbReference type="ARBA" id="ARBA00035275"/>
    </source>
</evidence>
<dbReference type="GeneTree" id="ENSGT01030000235232"/>
<comment type="subcellular location">
    <subcellularLocation>
        <location evidence="1">Mitochondrion</location>
    </subcellularLocation>
</comment>
<evidence type="ECO:0000313" key="10">
    <source>
        <dbReference type="Proteomes" id="UP000694392"/>
    </source>
</evidence>
<sequence length="69" mass="7823">MASEGPQLTVTVAKAKSKSILVRMVSEAGTGYSFNTPRKRVTEKLVMLRYDPFVRKCVLFKEQRKICSI</sequence>
<evidence type="ECO:0000256" key="3">
    <source>
        <dbReference type="ARBA" id="ARBA00022946"/>
    </source>
</evidence>
<evidence type="ECO:0000256" key="2">
    <source>
        <dbReference type="ARBA" id="ARBA00007596"/>
    </source>
</evidence>
<keyword evidence="10" id="KW-1185">Reference proteome</keyword>
<keyword evidence="6" id="KW-0687">Ribonucleoprotein</keyword>
<dbReference type="GO" id="GO:0005739">
    <property type="term" value="C:mitochondrion"/>
    <property type="evidence" value="ECO:0007669"/>
    <property type="project" value="UniProtKB-SubCell"/>
</dbReference>
<evidence type="ECO:0000313" key="9">
    <source>
        <dbReference type="Ensembl" id="ENSSPUP00000007397.1"/>
    </source>
</evidence>
<dbReference type="InterPro" id="IPR038584">
    <property type="entry name" value="Ribosomal_bL33_sf"/>
</dbReference>
<dbReference type="Gene3D" id="2.20.28.120">
    <property type="entry name" value="Ribosomal protein L33"/>
    <property type="match status" value="1"/>
</dbReference>
<dbReference type="NCBIfam" id="TIGR01023">
    <property type="entry name" value="rpmG_bact"/>
    <property type="match status" value="1"/>
</dbReference>
<dbReference type="SUPFAM" id="SSF57829">
    <property type="entry name" value="Zn-binding ribosomal proteins"/>
    <property type="match status" value="1"/>
</dbReference>
<dbReference type="FunFam" id="2.20.28.120:FF:000005">
    <property type="entry name" value="39S ribosomal protein L33, mitochondrial"/>
    <property type="match status" value="1"/>
</dbReference>
<dbReference type="InterPro" id="IPR011332">
    <property type="entry name" value="Ribosomal_zn-bd"/>
</dbReference>
<keyword evidence="4" id="KW-0689">Ribosomal protein</keyword>
<evidence type="ECO:0000256" key="6">
    <source>
        <dbReference type="ARBA" id="ARBA00023274"/>
    </source>
</evidence>
<keyword evidence="5" id="KW-0496">Mitochondrion</keyword>
<dbReference type="GO" id="GO:0006412">
    <property type="term" value="P:translation"/>
    <property type="evidence" value="ECO:0007669"/>
    <property type="project" value="InterPro"/>
</dbReference>
<dbReference type="GO" id="GO:0003735">
    <property type="term" value="F:structural constituent of ribosome"/>
    <property type="evidence" value="ECO:0007669"/>
    <property type="project" value="InterPro"/>
</dbReference>
<reference evidence="9" key="2">
    <citation type="submission" date="2025-09" db="UniProtKB">
        <authorList>
            <consortium name="Ensembl"/>
        </authorList>
    </citation>
    <scope>IDENTIFICATION</scope>
</reference>
<evidence type="ECO:0000256" key="5">
    <source>
        <dbReference type="ARBA" id="ARBA00023128"/>
    </source>
</evidence>
<evidence type="ECO:0000256" key="1">
    <source>
        <dbReference type="ARBA" id="ARBA00004173"/>
    </source>
</evidence>
<keyword evidence="3" id="KW-0809">Transit peptide</keyword>
<comment type="similarity">
    <text evidence="2">Belongs to the bacterial ribosomal protein bL33 family.</text>
</comment>
<dbReference type="Pfam" id="PF00471">
    <property type="entry name" value="Ribosomal_L33"/>
    <property type="match status" value="1"/>
</dbReference>
<accession>A0A8D0GKU2</accession>
<proteinExistence type="inferred from homology"/>
<protein>
    <recommendedName>
        <fullName evidence="7">Large ribosomal subunit protein bL33m</fullName>
    </recommendedName>
    <alternativeName>
        <fullName evidence="8">39S ribosomal protein L33, mitochondrial</fullName>
    </alternativeName>
</protein>
<organism evidence="9 10">
    <name type="scientific">Sphenodon punctatus</name>
    <name type="common">Tuatara</name>
    <name type="synonym">Hatteria punctata</name>
    <dbReference type="NCBI Taxonomy" id="8508"/>
    <lineage>
        <taxon>Eukaryota</taxon>
        <taxon>Metazoa</taxon>
        <taxon>Chordata</taxon>
        <taxon>Craniata</taxon>
        <taxon>Vertebrata</taxon>
        <taxon>Euteleostomi</taxon>
        <taxon>Lepidosauria</taxon>
        <taxon>Sphenodontia</taxon>
        <taxon>Sphenodontidae</taxon>
        <taxon>Sphenodon</taxon>
    </lineage>
</organism>
<evidence type="ECO:0000256" key="8">
    <source>
        <dbReference type="ARBA" id="ARBA00035436"/>
    </source>
</evidence>
<name>A0A8D0GKU2_SPHPU</name>
<evidence type="ECO:0000256" key="4">
    <source>
        <dbReference type="ARBA" id="ARBA00022980"/>
    </source>
</evidence>
<dbReference type="Ensembl" id="ENSSPUT00000007882.1">
    <property type="protein sequence ID" value="ENSSPUP00000007397.1"/>
    <property type="gene ID" value="ENSSPUG00000005728.1"/>
</dbReference>
<dbReference type="OMA" id="TCFNVKR"/>
<dbReference type="InterPro" id="IPR001705">
    <property type="entry name" value="Ribosomal_bL33"/>
</dbReference>
<dbReference type="PANTHER" id="PTHR47037:SF1">
    <property type="entry name" value="LARGE RIBOSOMAL SUBUNIT PROTEIN BL33M"/>
    <property type="match status" value="1"/>
</dbReference>
<reference evidence="9" key="1">
    <citation type="submission" date="2025-08" db="UniProtKB">
        <authorList>
            <consortium name="Ensembl"/>
        </authorList>
    </citation>
    <scope>IDENTIFICATION</scope>
</reference>
<dbReference type="GO" id="GO:0005840">
    <property type="term" value="C:ribosome"/>
    <property type="evidence" value="ECO:0007669"/>
    <property type="project" value="UniProtKB-KW"/>
</dbReference>
<dbReference type="AlphaFoldDB" id="A0A8D0GKU2"/>
<dbReference type="Proteomes" id="UP000694392">
    <property type="component" value="Unplaced"/>
</dbReference>